<evidence type="ECO:0000313" key="1">
    <source>
        <dbReference type="EMBL" id="NKZ23959.1"/>
    </source>
</evidence>
<keyword evidence="1" id="KW-0456">Lyase</keyword>
<evidence type="ECO:0000313" key="2">
    <source>
        <dbReference type="Proteomes" id="UP000549765"/>
    </source>
</evidence>
<dbReference type="Proteomes" id="UP000549765">
    <property type="component" value="Unassembled WGS sequence"/>
</dbReference>
<reference evidence="1 2" key="1">
    <citation type="submission" date="2020-04" db="EMBL/GenBank/DDBJ databases">
        <title>MicrobeNet Type strains.</title>
        <authorList>
            <person name="Nicholson A.C."/>
        </authorList>
    </citation>
    <scope>NUCLEOTIDE SEQUENCE [LARGE SCALE GENOMIC DNA]</scope>
    <source>
        <strain evidence="1 2">CCUG 61472</strain>
    </source>
</reference>
<organism evidence="1 2">
    <name type="scientific">Periweissella fabalis</name>
    <dbReference type="NCBI Taxonomy" id="1070421"/>
    <lineage>
        <taxon>Bacteria</taxon>
        <taxon>Bacillati</taxon>
        <taxon>Bacillota</taxon>
        <taxon>Bacilli</taxon>
        <taxon>Lactobacillales</taxon>
        <taxon>Lactobacillaceae</taxon>
        <taxon>Periweissella</taxon>
    </lineage>
</organism>
<dbReference type="GO" id="GO:0016829">
    <property type="term" value="F:lyase activity"/>
    <property type="evidence" value="ECO:0007669"/>
    <property type="project" value="UniProtKB-KW"/>
</dbReference>
<keyword evidence="2" id="KW-1185">Reference proteome</keyword>
<dbReference type="AlphaFoldDB" id="A0A7X6S2D6"/>
<dbReference type="SUPFAM" id="SSF54593">
    <property type="entry name" value="Glyoxalase/Bleomycin resistance protein/Dihydroxybiphenyl dioxygenase"/>
    <property type="match status" value="1"/>
</dbReference>
<dbReference type="RefSeq" id="WP_168721758.1">
    <property type="nucleotide sequence ID" value="NZ_JAAXPN010000002.1"/>
</dbReference>
<sequence length="109" mass="12880">MKPKKISTHSIPVSNPARAFRFFHEVFDVPAFEETNENKYLVLEQERLNFVPGEPIELELTVKDHFETVQNHLASYYVTILMIEEARLNKMIITIEDFEKNKIRIICNK</sequence>
<comment type="caution">
    <text evidence="1">The sequence shown here is derived from an EMBL/GenBank/DDBJ whole genome shotgun (WGS) entry which is preliminary data.</text>
</comment>
<dbReference type="Gene3D" id="3.10.180.10">
    <property type="entry name" value="2,3-Dihydroxybiphenyl 1,2-Dioxygenase, domain 1"/>
    <property type="match status" value="1"/>
</dbReference>
<dbReference type="EMBL" id="JAAXPN010000002">
    <property type="protein sequence ID" value="NKZ23959.1"/>
    <property type="molecule type" value="Genomic_DNA"/>
</dbReference>
<protein>
    <submittedName>
        <fullName evidence="1">Lactoylglutathione lyase</fullName>
    </submittedName>
</protein>
<name>A0A7X6S2D6_9LACO</name>
<proteinExistence type="predicted"/>
<accession>A0A7X6S2D6</accession>
<gene>
    <name evidence="1" type="ORF">HF964_03935</name>
</gene>
<dbReference type="InterPro" id="IPR029068">
    <property type="entry name" value="Glyas_Bleomycin-R_OHBP_Dase"/>
</dbReference>